<dbReference type="EMBL" id="JAFIMR010000240">
    <property type="protein sequence ID" value="KAI1844633.1"/>
    <property type="molecule type" value="Genomic_DNA"/>
</dbReference>
<accession>A0A9P9W799</accession>
<proteinExistence type="predicted"/>
<sequence length="38" mass="4807">MTYIVRRLTLEEIYDLSRSCRHFQYLIREENLCKMLLR</sequence>
<organism evidence="1 2">
    <name type="scientific">Neoarthrinium moseri</name>
    <dbReference type="NCBI Taxonomy" id="1658444"/>
    <lineage>
        <taxon>Eukaryota</taxon>
        <taxon>Fungi</taxon>
        <taxon>Dikarya</taxon>
        <taxon>Ascomycota</taxon>
        <taxon>Pezizomycotina</taxon>
        <taxon>Sordariomycetes</taxon>
        <taxon>Xylariomycetidae</taxon>
        <taxon>Amphisphaeriales</taxon>
        <taxon>Apiosporaceae</taxon>
        <taxon>Neoarthrinium</taxon>
    </lineage>
</organism>
<comment type="caution">
    <text evidence="1">The sequence shown here is derived from an EMBL/GenBank/DDBJ whole genome shotgun (WGS) entry which is preliminary data.</text>
</comment>
<keyword evidence="2" id="KW-1185">Reference proteome</keyword>
<protein>
    <submittedName>
        <fullName evidence="1">Uncharacterized protein</fullName>
    </submittedName>
</protein>
<gene>
    <name evidence="1" type="ORF">JX265_014113</name>
</gene>
<reference evidence="1" key="1">
    <citation type="submission" date="2021-03" db="EMBL/GenBank/DDBJ databases">
        <title>Revisited historic fungal species revealed as producer of novel bioactive compounds through whole genome sequencing and comparative genomics.</title>
        <authorList>
            <person name="Vignolle G.A."/>
            <person name="Hochenegger N."/>
            <person name="Mach R.L."/>
            <person name="Mach-Aigner A.R."/>
            <person name="Javad Rahimi M."/>
            <person name="Salim K.A."/>
            <person name="Chan C.M."/>
            <person name="Lim L.B.L."/>
            <person name="Cai F."/>
            <person name="Druzhinina I.S."/>
            <person name="U'Ren J.M."/>
            <person name="Derntl C."/>
        </authorList>
    </citation>
    <scope>NUCLEOTIDE SEQUENCE</scope>
    <source>
        <strain evidence="1">TUCIM 5799</strain>
    </source>
</reference>
<dbReference type="AlphaFoldDB" id="A0A9P9W799"/>
<evidence type="ECO:0000313" key="2">
    <source>
        <dbReference type="Proteomes" id="UP000829685"/>
    </source>
</evidence>
<name>A0A9P9W799_9PEZI</name>
<evidence type="ECO:0000313" key="1">
    <source>
        <dbReference type="EMBL" id="KAI1844633.1"/>
    </source>
</evidence>
<dbReference type="Proteomes" id="UP000829685">
    <property type="component" value="Unassembled WGS sequence"/>
</dbReference>
<feature type="non-terminal residue" evidence="1">
    <location>
        <position position="38"/>
    </location>
</feature>